<reference evidence="1 2" key="1">
    <citation type="submission" date="2017-09" db="EMBL/GenBank/DDBJ databases">
        <title>High-quality draft genome sequence of Butyrivibrio fibrisolvens INBov1, isolated from cow rumen.</title>
        <authorList>
            <person name="Rodriguez Hernaez J."/>
            <person name="Rivarola M."/>
            <person name="Paniego N."/>
            <person name="Cravero S."/>
            <person name="Ceron Cucchi M."/>
            <person name="Martinez M.C."/>
        </authorList>
    </citation>
    <scope>NUCLEOTIDE SEQUENCE [LARGE SCALE GENOMIC DNA]</scope>
    <source>
        <strain evidence="1 2">INBov1</strain>
    </source>
</reference>
<comment type="caution">
    <text evidence="1">The sequence shown here is derived from an EMBL/GenBank/DDBJ whole genome shotgun (WGS) entry which is preliminary data.</text>
</comment>
<protein>
    <submittedName>
        <fullName evidence="1">Uncharacterized protein</fullName>
    </submittedName>
</protein>
<evidence type="ECO:0000313" key="2">
    <source>
        <dbReference type="Proteomes" id="UP000245488"/>
    </source>
</evidence>
<dbReference type="EMBL" id="NXNG01000001">
    <property type="protein sequence ID" value="PWT28750.1"/>
    <property type="molecule type" value="Genomic_DNA"/>
</dbReference>
<keyword evidence="2" id="KW-1185">Reference proteome</keyword>
<evidence type="ECO:0000313" key="1">
    <source>
        <dbReference type="EMBL" id="PWT28750.1"/>
    </source>
</evidence>
<sequence length="78" mass="8709">MLDVAQSQDLVTRTAMEGVIKLFLIVELDRTGQQLLYISKAIKDGIAASSKSSGRKQGQVDKLSLELKANIYKYLHDR</sequence>
<proteinExistence type="predicted"/>
<dbReference type="Proteomes" id="UP000245488">
    <property type="component" value="Chromosome"/>
</dbReference>
<dbReference type="AlphaFoldDB" id="A0A317G7Y6"/>
<gene>
    <name evidence="1" type="ORF">CPT75_17365</name>
</gene>
<accession>A0A317G7Y6</accession>
<organism evidence="1 2">
    <name type="scientific">Butyrivibrio fibrisolvens</name>
    <dbReference type="NCBI Taxonomy" id="831"/>
    <lineage>
        <taxon>Bacteria</taxon>
        <taxon>Bacillati</taxon>
        <taxon>Bacillota</taxon>
        <taxon>Clostridia</taxon>
        <taxon>Lachnospirales</taxon>
        <taxon>Lachnospiraceae</taxon>
        <taxon>Butyrivibrio</taxon>
    </lineage>
</organism>
<name>A0A317G7Y6_BUTFI</name>